<organism evidence="1 2">
    <name type="scientific">Deinococcus metalli</name>
    <dbReference type="NCBI Taxonomy" id="1141878"/>
    <lineage>
        <taxon>Bacteria</taxon>
        <taxon>Thermotogati</taxon>
        <taxon>Deinococcota</taxon>
        <taxon>Deinococci</taxon>
        <taxon>Deinococcales</taxon>
        <taxon>Deinococcaceae</taxon>
        <taxon>Deinococcus</taxon>
    </lineage>
</organism>
<protein>
    <recommendedName>
        <fullName evidence="3">HNH endonuclease</fullName>
    </recommendedName>
</protein>
<gene>
    <name evidence="1" type="ORF">GCM10017781_21780</name>
</gene>
<evidence type="ECO:0000313" key="2">
    <source>
        <dbReference type="Proteomes" id="UP000619376"/>
    </source>
</evidence>
<proteinExistence type="predicted"/>
<comment type="caution">
    <text evidence="1">The sequence shown here is derived from an EMBL/GenBank/DDBJ whole genome shotgun (WGS) entry which is preliminary data.</text>
</comment>
<keyword evidence="2" id="KW-1185">Reference proteome</keyword>
<dbReference type="Proteomes" id="UP000619376">
    <property type="component" value="Unassembled WGS sequence"/>
</dbReference>
<reference evidence="2" key="1">
    <citation type="journal article" date="2019" name="Int. J. Syst. Evol. Microbiol.">
        <title>The Global Catalogue of Microorganisms (GCM) 10K type strain sequencing project: providing services to taxonomists for standard genome sequencing and annotation.</title>
        <authorList>
            <consortium name="The Broad Institute Genomics Platform"/>
            <consortium name="The Broad Institute Genome Sequencing Center for Infectious Disease"/>
            <person name="Wu L."/>
            <person name="Ma J."/>
        </authorList>
    </citation>
    <scope>NUCLEOTIDE SEQUENCE [LARGE SCALE GENOMIC DNA]</scope>
    <source>
        <strain evidence="2">CGMCC 1.18437</strain>
    </source>
</reference>
<dbReference type="EMBL" id="BNAJ01000005">
    <property type="protein sequence ID" value="GHF45067.1"/>
    <property type="molecule type" value="Genomic_DNA"/>
</dbReference>
<evidence type="ECO:0008006" key="3">
    <source>
        <dbReference type="Google" id="ProtNLM"/>
    </source>
</evidence>
<sequence>MGDLTCSEVPLVFVQALGENLFLLKNNATVERRLAHKRYQALHAVVSIKYPDDLQLPLGTCLHRLKVVNDPLYRRFLNPNGDGTFIRARSTTARGIRNRHLVGANCTHSPAWFTRAEGSEICGSAGTEHGALPGCLTKNYAPAQVAVNRRSWHDHEWVPTMLVLPLSDGE</sequence>
<name>A0ABQ3JMA9_9DEIO</name>
<evidence type="ECO:0000313" key="1">
    <source>
        <dbReference type="EMBL" id="GHF45067.1"/>
    </source>
</evidence>
<accession>A0ABQ3JMA9</accession>